<name>A0ABQ2QV29_9GAMM</name>
<sequence length="605" mass="67839">MNKFVFFCRGLILASMSFMCFSSTAEDAFNILQTLDYREEQQELYPDSVRTYHFDKSTNTLYLIGNNLDSDITVQTLYIWQYEPTSHLLEFNQKVVLDFANNEYINFKIVAKVDDKLIISNQDNLDSSNYLSSIDLNDGFKLVKEVELFPDIGGYINVTQSSENTIFSFIYSQNAIIATHCTVNVTDITCQDVQGELPDLSNFTTSAFYRTYFLAGFNQFLFEISDSNTGIAKAYIFRFDEFGNIFLLNDISLPSNVRLKGITALSTKSELFIYSGNTSLYPDKHYIYENDKWLDSGTTPGRGVEDANLPVQFVADTDYGLGPQCRAIIYSKEKLSLHFTDQTRNLLTINDCILIDAEYGLSIGRNDKVIQSFQLANTLPITKLDSLNSFSFQWTQDQYSEINLKNYYTNPSLLTIKGLPAPLTFDGEKITGKPGKKDIFVLSSAGNYEKIDRSRVQVFSGTKLLTNFAIDFININDAPELISPLSKEYLKKGGSYELLINDLVWDPDYDSPISYTYTNLPPNSKVDDYGGLQIISAKTGKYSIGVTANDGKGGVLKFSLEVEVNGSGSEGGSSGGSVGINLLLLLFILLLLRNNPAVLFKRHKP</sequence>
<gene>
    <name evidence="2" type="ORF">GCM10009410_32150</name>
</gene>
<dbReference type="Proteomes" id="UP000654004">
    <property type="component" value="Unassembled WGS sequence"/>
</dbReference>
<feature type="signal peptide" evidence="1">
    <location>
        <begin position="1"/>
        <end position="25"/>
    </location>
</feature>
<evidence type="ECO:0000313" key="2">
    <source>
        <dbReference type="EMBL" id="GGP95845.1"/>
    </source>
</evidence>
<evidence type="ECO:0000256" key="1">
    <source>
        <dbReference type="SAM" id="SignalP"/>
    </source>
</evidence>
<comment type="caution">
    <text evidence="2">The sequence shown here is derived from an EMBL/GenBank/DDBJ whole genome shotgun (WGS) entry which is preliminary data.</text>
</comment>
<dbReference type="RefSeq" id="WP_188958033.1">
    <property type="nucleotide sequence ID" value="NZ_BMQW01000010.1"/>
</dbReference>
<accession>A0ABQ2QV29</accession>
<keyword evidence="1" id="KW-0732">Signal</keyword>
<feature type="chain" id="PRO_5046578068" evidence="1">
    <location>
        <begin position="26"/>
        <end position="605"/>
    </location>
</feature>
<protein>
    <submittedName>
        <fullName evidence="2">Uncharacterized protein</fullName>
    </submittedName>
</protein>
<dbReference type="EMBL" id="BMQW01000010">
    <property type="protein sequence ID" value="GGP95845.1"/>
    <property type="molecule type" value="Genomic_DNA"/>
</dbReference>
<proteinExistence type="predicted"/>
<evidence type="ECO:0000313" key="3">
    <source>
        <dbReference type="Proteomes" id="UP000654004"/>
    </source>
</evidence>
<keyword evidence="3" id="KW-1185">Reference proteome</keyword>
<reference evidence="3" key="1">
    <citation type="journal article" date="2019" name="Int. J. Syst. Evol. Microbiol.">
        <title>The Global Catalogue of Microorganisms (GCM) 10K type strain sequencing project: providing services to taxonomists for standard genome sequencing and annotation.</title>
        <authorList>
            <consortium name="The Broad Institute Genomics Platform"/>
            <consortium name="The Broad Institute Genome Sequencing Center for Infectious Disease"/>
            <person name="Wu L."/>
            <person name="Ma J."/>
        </authorList>
    </citation>
    <scope>NUCLEOTIDE SEQUENCE [LARGE SCALE GENOMIC DNA]</scope>
    <source>
        <strain evidence="3">JCM 32305</strain>
    </source>
</reference>
<organism evidence="2 3">
    <name type="scientific">Shewanella ulleungensis</name>
    <dbReference type="NCBI Taxonomy" id="2282699"/>
    <lineage>
        <taxon>Bacteria</taxon>
        <taxon>Pseudomonadati</taxon>
        <taxon>Pseudomonadota</taxon>
        <taxon>Gammaproteobacteria</taxon>
        <taxon>Alteromonadales</taxon>
        <taxon>Shewanellaceae</taxon>
        <taxon>Shewanella</taxon>
    </lineage>
</organism>